<keyword evidence="15" id="KW-0028">Amino-acid biosynthesis</keyword>
<dbReference type="GO" id="GO:0005829">
    <property type="term" value="C:cytosol"/>
    <property type="evidence" value="ECO:0007669"/>
    <property type="project" value="TreeGrafter"/>
</dbReference>
<dbReference type="AlphaFoldDB" id="A0A4R6UEW5"/>
<evidence type="ECO:0000256" key="5">
    <source>
        <dbReference type="ARBA" id="ARBA00010122"/>
    </source>
</evidence>
<dbReference type="Gene3D" id="1.20.120.1320">
    <property type="entry name" value="Aspartokinase, catalytic domain"/>
    <property type="match status" value="1"/>
</dbReference>
<dbReference type="GO" id="GO:0009088">
    <property type="term" value="P:threonine biosynthetic process"/>
    <property type="evidence" value="ECO:0007669"/>
    <property type="project" value="UniProtKB-UniPathway"/>
</dbReference>
<comment type="pathway">
    <text evidence="2 15">Amino-acid biosynthesis; L-lysine biosynthesis via DAP pathway; (S)-tetrahydrodipicolinate from L-aspartate: step 1/4.</text>
</comment>
<accession>A0A4R6UEW5</accession>
<dbReference type="PROSITE" id="PS51671">
    <property type="entry name" value="ACT"/>
    <property type="match status" value="1"/>
</dbReference>
<dbReference type="Gene3D" id="3.40.1160.10">
    <property type="entry name" value="Acetylglutamate kinase-like"/>
    <property type="match status" value="1"/>
</dbReference>
<dbReference type="Proteomes" id="UP000295632">
    <property type="component" value="Unassembled WGS sequence"/>
</dbReference>
<dbReference type="PIRSF" id="PIRSF000726">
    <property type="entry name" value="Asp_kin"/>
    <property type="match status" value="1"/>
</dbReference>
<evidence type="ECO:0000256" key="9">
    <source>
        <dbReference type="ARBA" id="ARBA00022840"/>
    </source>
</evidence>
<evidence type="ECO:0000256" key="4">
    <source>
        <dbReference type="ARBA" id="ARBA00005139"/>
    </source>
</evidence>
<evidence type="ECO:0000256" key="12">
    <source>
        <dbReference type="ARBA" id="ARBA00047872"/>
    </source>
</evidence>
<dbReference type="SUPFAM" id="SSF53633">
    <property type="entry name" value="Carbamate kinase-like"/>
    <property type="match status" value="1"/>
</dbReference>
<keyword evidence="6 14" id="KW-0808">Transferase</keyword>
<feature type="binding site" evidence="13">
    <location>
        <position position="120"/>
    </location>
    <ligand>
        <name>substrate</name>
    </ligand>
</feature>
<comment type="caution">
    <text evidence="17">The sequence shown here is derived from an EMBL/GenBank/DDBJ whole genome shotgun (WGS) entry which is preliminary data.</text>
</comment>
<comment type="pathway">
    <text evidence="4 15">Amino-acid biosynthesis; L-threonine biosynthesis; L-threonine from L-aspartate: step 1/5.</text>
</comment>
<dbReference type="GO" id="GO:0009089">
    <property type="term" value="P:lysine biosynthetic process via diaminopimelate"/>
    <property type="evidence" value="ECO:0007669"/>
    <property type="project" value="UniProtKB-UniPathway"/>
</dbReference>
<evidence type="ECO:0000256" key="13">
    <source>
        <dbReference type="PIRSR" id="PIRSR000726-1"/>
    </source>
</evidence>
<dbReference type="RefSeq" id="WP_133579492.1">
    <property type="nucleotide sequence ID" value="NZ_SNYJ01000003.1"/>
</dbReference>
<dbReference type="Gene3D" id="3.30.2130.10">
    <property type="entry name" value="VC0802-like"/>
    <property type="match status" value="1"/>
</dbReference>
<dbReference type="UniPathway" id="UPA00051">
    <property type="reaction ID" value="UER00462"/>
</dbReference>
<dbReference type="EMBL" id="SNYJ01000003">
    <property type="protein sequence ID" value="TDQ41634.1"/>
    <property type="molecule type" value="Genomic_DNA"/>
</dbReference>
<keyword evidence="9 13" id="KW-0067">ATP-binding</keyword>
<dbReference type="NCBIfam" id="TIGR00657">
    <property type="entry name" value="asp_kinases"/>
    <property type="match status" value="1"/>
</dbReference>
<evidence type="ECO:0000256" key="1">
    <source>
        <dbReference type="ARBA" id="ARBA00003121"/>
    </source>
</evidence>
<dbReference type="GO" id="GO:0004072">
    <property type="term" value="F:aspartate kinase activity"/>
    <property type="evidence" value="ECO:0007669"/>
    <property type="project" value="UniProtKB-EC"/>
</dbReference>
<name>A0A4R6UEW5_9BACI</name>
<keyword evidence="11" id="KW-0457">Lysine biosynthesis</keyword>
<comment type="pathway">
    <text evidence="3 15">Amino-acid biosynthesis; L-methionine biosynthesis via de novo pathway; L-homoserine from L-aspartate: step 1/3.</text>
</comment>
<evidence type="ECO:0000259" key="16">
    <source>
        <dbReference type="PROSITE" id="PS51671"/>
    </source>
</evidence>
<comment type="function">
    <text evidence="1">Catalyzes the phosphorylation of the beta-carboxyl group of aspartic acid with ATP to yield 4-phospho-L-aspartate, which is involved in the branched biosynthetic pathway leading to the biosynthesis of amino acids threonine, isoleucine and methionine.</text>
</comment>
<dbReference type="CDD" id="cd04916">
    <property type="entry name" value="ACT_AKiii-YclM-BS_2"/>
    <property type="match status" value="1"/>
</dbReference>
<dbReference type="InterPro" id="IPR001341">
    <property type="entry name" value="Asp_kinase"/>
</dbReference>
<dbReference type="CDD" id="cd04911">
    <property type="entry name" value="ACT_AKiii-YclM-BS_1"/>
    <property type="match status" value="1"/>
</dbReference>
<dbReference type="Pfam" id="PF00696">
    <property type="entry name" value="AA_kinase"/>
    <property type="match status" value="1"/>
</dbReference>
<dbReference type="FunFam" id="3.40.1160.10:FF:000027">
    <property type="entry name" value="Aspartokinase"/>
    <property type="match status" value="1"/>
</dbReference>
<comment type="catalytic activity">
    <reaction evidence="12 14">
        <text>L-aspartate + ATP = 4-phospho-L-aspartate + ADP</text>
        <dbReference type="Rhea" id="RHEA:23776"/>
        <dbReference type="ChEBI" id="CHEBI:29991"/>
        <dbReference type="ChEBI" id="CHEBI:30616"/>
        <dbReference type="ChEBI" id="CHEBI:57535"/>
        <dbReference type="ChEBI" id="CHEBI:456216"/>
        <dbReference type="EC" id="2.7.2.4"/>
    </reaction>
</comment>
<dbReference type="OrthoDB" id="9799110at2"/>
<dbReference type="InterPro" id="IPR002912">
    <property type="entry name" value="ACT_dom"/>
</dbReference>
<proteinExistence type="inferred from homology"/>
<dbReference type="InterPro" id="IPR001048">
    <property type="entry name" value="Asp/Glu/Uridylate_kinase"/>
</dbReference>
<dbReference type="NCBIfam" id="NF006540">
    <property type="entry name" value="PRK09034.1"/>
    <property type="match status" value="1"/>
</dbReference>
<comment type="similarity">
    <text evidence="5 14">Belongs to the aspartokinase family.</text>
</comment>
<sequence>MKVAKFGGTSVASGSQIKKVGNIITADPDRKVIVVSAPGKRFEDDIKTTDLLIALDAQVQTGNKYADAFNSVIERFAEIADTLECGRKELVYFQEALEELCTSKVYSNEHRSDCLKACGEDFNARLIAAYLQHLGLDATYMNPKEAGLVLSDEPGNARVQQETFKNLNKLKEHEGILVIPGFFGYSREGHLVTFPRGGSDITGAIVAAGVQATLYENFTDVDSVYAANPKVVNTPRKIDKLTYKEMRELSYAGFSVFHDEALMPAFHAGIPVCIKNTNNPSSEGTLIVAQRDYEISPVVGIASDEGFASIYVSKYLMNREVGFGRKLLQILEDEQLSYEHIPSGIDDISIILREKQLTGEKEQRIMDKIHSELSVDTITVERGLALIMVVGEGMTRTIGVAAKATAAFAMAKVNIEMINQGSSEVSLMFGVKEKDVSKAVSALYNEYFGEHPFLEDKLKLETVKPVQ</sequence>
<evidence type="ECO:0000256" key="6">
    <source>
        <dbReference type="ARBA" id="ARBA00022679"/>
    </source>
</evidence>
<dbReference type="InterPro" id="IPR042199">
    <property type="entry name" value="AsparK_Bifunc_asparK/hSer_DH"/>
</dbReference>
<protein>
    <recommendedName>
        <fullName evidence="14">Aspartokinase</fullName>
        <ecNumber evidence="14">2.7.2.4</ecNumber>
    </recommendedName>
</protein>
<gene>
    <name evidence="17" type="ORF">EV213_103213</name>
</gene>
<reference evidence="17 18" key="1">
    <citation type="submission" date="2019-03" db="EMBL/GenBank/DDBJ databases">
        <title>Genomic Encyclopedia of Type Strains, Phase IV (KMG-IV): sequencing the most valuable type-strain genomes for metagenomic binning, comparative biology and taxonomic classification.</title>
        <authorList>
            <person name="Goeker M."/>
        </authorList>
    </citation>
    <scope>NUCLEOTIDE SEQUENCE [LARGE SCALE GENOMIC DNA]</scope>
    <source>
        <strain evidence="17 18">DSM 28697</strain>
    </source>
</reference>
<dbReference type="InterPro" id="IPR045865">
    <property type="entry name" value="ACT-like_dom_sf"/>
</dbReference>
<keyword evidence="18" id="KW-1185">Reference proteome</keyword>
<feature type="binding site" evidence="13">
    <location>
        <position position="49"/>
    </location>
    <ligand>
        <name>substrate</name>
    </ligand>
</feature>
<evidence type="ECO:0000256" key="10">
    <source>
        <dbReference type="ARBA" id="ARBA00022915"/>
    </source>
</evidence>
<evidence type="ECO:0000256" key="2">
    <source>
        <dbReference type="ARBA" id="ARBA00004766"/>
    </source>
</evidence>
<organism evidence="17 18">
    <name type="scientific">Aureibacillus halotolerans</name>
    <dbReference type="NCBI Taxonomy" id="1508390"/>
    <lineage>
        <taxon>Bacteria</taxon>
        <taxon>Bacillati</taxon>
        <taxon>Bacillota</taxon>
        <taxon>Bacilli</taxon>
        <taxon>Bacillales</taxon>
        <taxon>Bacillaceae</taxon>
        <taxon>Aureibacillus</taxon>
    </lineage>
</organism>
<dbReference type="InterPro" id="IPR035804">
    <property type="entry name" value="AKIII_YclM_N"/>
</dbReference>
<feature type="domain" description="ACT" evidence="16">
    <location>
        <begin position="389"/>
        <end position="465"/>
    </location>
</feature>
<dbReference type="GO" id="GO:0005524">
    <property type="term" value="F:ATP binding"/>
    <property type="evidence" value="ECO:0007669"/>
    <property type="project" value="UniProtKB-KW"/>
</dbReference>
<dbReference type="FunFam" id="3.30.2130.10:FF:000001">
    <property type="entry name" value="Bifunctional aspartokinase/homoserine dehydrogenase"/>
    <property type="match status" value="1"/>
</dbReference>
<feature type="binding site" evidence="13">
    <location>
        <begin position="5"/>
        <end position="8"/>
    </location>
    <ligand>
        <name>ATP</name>
        <dbReference type="ChEBI" id="CHEBI:30616"/>
    </ligand>
</feature>
<dbReference type="InterPro" id="IPR005260">
    <property type="entry name" value="Asp_kin_monofn"/>
</dbReference>
<dbReference type="EC" id="2.7.2.4" evidence="14"/>
<dbReference type="PANTHER" id="PTHR21499">
    <property type="entry name" value="ASPARTATE KINASE"/>
    <property type="match status" value="1"/>
</dbReference>
<dbReference type="PANTHER" id="PTHR21499:SF67">
    <property type="entry name" value="ASPARTOKINASE 3"/>
    <property type="match status" value="1"/>
</dbReference>
<dbReference type="GO" id="GO:0019877">
    <property type="term" value="P:diaminopimelate biosynthetic process"/>
    <property type="evidence" value="ECO:0007669"/>
    <property type="project" value="UniProtKB-KW"/>
</dbReference>
<feature type="binding site" evidence="13">
    <location>
        <begin position="219"/>
        <end position="220"/>
    </location>
    <ligand>
        <name>ATP</name>
        <dbReference type="ChEBI" id="CHEBI:30616"/>
    </ligand>
</feature>
<dbReference type="InterPro" id="IPR054352">
    <property type="entry name" value="ACT_Aspartokinase"/>
</dbReference>
<evidence type="ECO:0000256" key="11">
    <source>
        <dbReference type="ARBA" id="ARBA00023154"/>
    </source>
</evidence>
<dbReference type="GO" id="GO:0009090">
    <property type="term" value="P:homoserine biosynthetic process"/>
    <property type="evidence" value="ECO:0007669"/>
    <property type="project" value="TreeGrafter"/>
</dbReference>
<evidence type="ECO:0000256" key="3">
    <source>
        <dbReference type="ARBA" id="ARBA00004986"/>
    </source>
</evidence>
<evidence type="ECO:0000256" key="7">
    <source>
        <dbReference type="ARBA" id="ARBA00022741"/>
    </source>
</evidence>
<evidence type="ECO:0000256" key="8">
    <source>
        <dbReference type="ARBA" id="ARBA00022777"/>
    </source>
</evidence>
<keyword evidence="8 14" id="KW-0418">Kinase</keyword>
<dbReference type="InterPro" id="IPR036393">
    <property type="entry name" value="AceGlu_kinase-like_sf"/>
</dbReference>
<evidence type="ECO:0000313" key="17">
    <source>
        <dbReference type="EMBL" id="TDQ41634.1"/>
    </source>
</evidence>
<evidence type="ECO:0000256" key="14">
    <source>
        <dbReference type="RuleBase" id="RU003448"/>
    </source>
</evidence>
<dbReference type="CDD" id="cd04245">
    <property type="entry name" value="AAK_AKiii-YclM-BS"/>
    <property type="match status" value="1"/>
</dbReference>
<dbReference type="PROSITE" id="PS00324">
    <property type="entry name" value="ASPARTOKINASE"/>
    <property type="match status" value="1"/>
</dbReference>
<dbReference type="UniPathway" id="UPA00050">
    <property type="reaction ID" value="UER00461"/>
</dbReference>
<evidence type="ECO:0000313" key="18">
    <source>
        <dbReference type="Proteomes" id="UP000295632"/>
    </source>
</evidence>
<dbReference type="Pfam" id="PF22468">
    <property type="entry name" value="ACT_9"/>
    <property type="match status" value="1"/>
</dbReference>
<keyword evidence="7 13" id="KW-0547">Nucleotide-binding</keyword>
<keyword evidence="10" id="KW-0220">Diaminopimelate biosynthesis</keyword>
<dbReference type="InterPro" id="IPR018042">
    <property type="entry name" value="Aspartate_kinase_CS"/>
</dbReference>
<dbReference type="SUPFAM" id="SSF55021">
    <property type="entry name" value="ACT-like"/>
    <property type="match status" value="2"/>
</dbReference>
<feature type="binding site" evidence="13">
    <location>
        <position position="225"/>
    </location>
    <ligand>
        <name>ATP</name>
        <dbReference type="ChEBI" id="CHEBI:30616"/>
    </ligand>
</feature>
<evidence type="ECO:0000256" key="15">
    <source>
        <dbReference type="RuleBase" id="RU004249"/>
    </source>
</evidence>
<dbReference type="UniPathway" id="UPA00034">
    <property type="reaction ID" value="UER00015"/>
</dbReference>